<dbReference type="PANTHER" id="PTHR33449:SF1">
    <property type="entry name" value="NUCLEOID-ASSOCIATED PROTEIN YBAB"/>
    <property type="match status" value="1"/>
</dbReference>
<reference evidence="3 4" key="1">
    <citation type="submission" date="2019-11" db="EMBL/GenBank/DDBJ databases">
        <title>Acidiferrimicrobium australis gen. nov., sp. nov., an acidophilic and obligately heterotrophic, member of the Actinobacteria that catalyses dissimilatory oxido- reduction of iron isolated from metal-rich acidic water in Chile.</title>
        <authorList>
            <person name="Gonzalez D."/>
            <person name="Huber K."/>
            <person name="Hedrich S."/>
            <person name="Rojas-Villalobos C."/>
            <person name="Quatrini R."/>
            <person name="Dinamarca M.A."/>
            <person name="Schwarz A."/>
            <person name="Canales C."/>
            <person name="Nancucheo I."/>
        </authorList>
    </citation>
    <scope>NUCLEOTIDE SEQUENCE [LARGE SCALE GENOMIC DNA]</scope>
    <source>
        <strain evidence="3 4">USS-CCA1</strain>
    </source>
</reference>
<dbReference type="Gene3D" id="3.30.1310.10">
    <property type="entry name" value="Nucleoid-associated protein YbaB-like domain"/>
    <property type="match status" value="1"/>
</dbReference>
<comment type="similarity">
    <text evidence="2">Belongs to the YbaB/EbfC family.</text>
</comment>
<proteinExistence type="inferred from homology"/>
<evidence type="ECO:0000313" key="3">
    <source>
        <dbReference type="EMBL" id="MST34068.1"/>
    </source>
</evidence>
<keyword evidence="4" id="KW-1185">Reference proteome</keyword>
<dbReference type="PANTHER" id="PTHR33449">
    <property type="entry name" value="NUCLEOID-ASSOCIATED PROTEIN YBAB"/>
    <property type="match status" value="1"/>
</dbReference>
<comment type="subunit">
    <text evidence="2">Homodimer.</text>
</comment>
<keyword evidence="1 2" id="KW-0238">DNA-binding</keyword>
<comment type="caution">
    <text evidence="3">The sequence shown here is derived from an EMBL/GenBank/DDBJ whole genome shotgun (WGS) entry which is preliminary data.</text>
</comment>
<gene>
    <name evidence="3" type="ORF">GHK86_15230</name>
</gene>
<comment type="function">
    <text evidence="2">Binds to DNA and alters its conformation. May be involved in regulation of gene expression, nucleoid organization and DNA protection.</text>
</comment>
<dbReference type="Pfam" id="PF02575">
    <property type="entry name" value="YbaB_DNA_bd"/>
    <property type="match status" value="1"/>
</dbReference>
<dbReference type="InterPro" id="IPR036894">
    <property type="entry name" value="YbaB-like_sf"/>
</dbReference>
<accession>A0ABW9QWK5</accession>
<name>A0ABW9QWK5_9ACTN</name>
<organism evidence="3 4">
    <name type="scientific">Acidiferrimicrobium australe</name>
    <dbReference type="NCBI Taxonomy" id="2664430"/>
    <lineage>
        <taxon>Bacteria</taxon>
        <taxon>Bacillati</taxon>
        <taxon>Actinomycetota</taxon>
        <taxon>Acidimicrobiia</taxon>
        <taxon>Acidimicrobiales</taxon>
        <taxon>Acidimicrobiaceae</taxon>
        <taxon>Acidiferrimicrobium</taxon>
    </lineage>
</organism>
<dbReference type="EMBL" id="WJHE01000833">
    <property type="protein sequence ID" value="MST34068.1"/>
    <property type="molecule type" value="Genomic_DNA"/>
</dbReference>
<dbReference type="SUPFAM" id="SSF82607">
    <property type="entry name" value="YbaB-like"/>
    <property type="match status" value="1"/>
</dbReference>
<evidence type="ECO:0000256" key="2">
    <source>
        <dbReference type="HAMAP-Rule" id="MF_00274"/>
    </source>
</evidence>
<comment type="subcellular location">
    <subcellularLocation>
        <location evidence="2">Cytoplasm</location>
        <location evidence="2">Nucleoid</location>
    </subcellularLocation>
</comment>
<dbReference type="PIRSF" id="PIRSF004555">
    <property type="entry name" value="UCP004555"/>
    <property type="match status" value="1"/>
</dbReference>
<protein>
    <recommendedName>
        <fullName evidence="2">Nucleoid-associated protein GHK86_15230</fullName>
    </recommendedName>
</protein>
<sequence length="111" mass="11104">MSGDGSVPDLSALLSQIGQVQQDLQAAQEAATTRVVEGVAGGGLVRVVGTGGLEVQAVTIDPSVADPEDLDALQDLVLAAIRSYLDAVRQLQQQALGGLNLGGGLEGLLGG</sequence>
<dbReference type="HAMAP" id="MF_00274">
    <property type="entry name" value="DNA_YbaB_EbfC"/>
    <property type="match status" value="1"/>
</dbReference>
<keyword evidence="2" id="KW-0963">Cytoplasm</keyword>
<dbReference type="NCBIfam" id="TIGR00103">
    <property type="entry name" value="DNA_YbaB_EbfC"/>
    <property type="match status" value="1"/>
</dbReference>
<evidence type="ECO:0000313" key="4">
    <source>
        <dbReference type="Proteomes" id="UP000437736"/>
    </source>
</evidence>
<dbReference type="Proteomes" id="UP000437736">
    <property type="component" value="Unassembled WGS sequence"/>
</dbReference>
<evidence type="ECO:0000256" key="1">
    <source>
        <dbReference type="ARBA" id="ARBA00023125"/>
    </source>
</evidence>
<dbReference type="InterPro" id="IPR004401">
    <property type="entry name" value="YbaB/EbfC"/>
</dbReference>